<dbReference type="Pfam" id="PF01729">
    <property type="entry name" value="QRPTase_C"/>
    <property type="match status" value="1"/>
</dbReference>
<dbReference type="PIRSF" id="PIRSF006250">
    <property type="entry name" value="NadC_ModD"/>
    <property type="match status" value="1"/>
</dbReference>
<dbReference type="SUPFAM" id="SSF51690">
    <property type="entry name" value="Nicotinate/Quinolinate PRTase C-terminal domain-like"/>
    <property type="match status" value="1"/>
</dbReference>
<comment type="catalytic activity">
    <reaction evidence="11 12">
        <text>nicotinate beta-D-ribonucleotide + CO2 + diphosphate = quinolinate + 5-phospho-alpha-D-ribose 1-diphosphate + 2 H(+)</text>
        <dbReference type="Rhea" id="RHEA:12733"/>
        <dbReference type="ChEBI" id="CHEBI:15378"/>
        <dbReference type="ChEBI" id="CHEBI:16526"/>
        <dbReference type="ChEBI" id="CHEBI:29959"/>
        <dbReference type="ChEBI" id="CHEBI:33019"/>
        <dbReference type="ChEBI" id="CHEBI:57502"/>
        <dbReference type="ChEBI" id="CHEBI:58017"/>
        <dbReference type="EC" id="2.4.2.19"/>
    </reaction>
</comment>
<dbReference type="AlphaFoldDB" id="A0A7S3EJ69"/>
<organism evidence="15">
    <name type="scientific">Rhodosorus marinus</name>
    <dbReference type="NCBI Taxonomy" id="101924"/>
    <lineage>
        <taxon>Eukaryota</taxon>
        <taxon>Rhodophyta</taxon>
        <taxon>Stylonematophyceae</taxon>
        <taxon>Stylonematales</taxon>
        <taxon>Stylonemataceae</taxon>
        <taxon>Rhodosorus</taxon>
    </lineage>
</organism>
<reference evidence="15" key="1">
    <citation type="submission" date="2021-01" db="EMBL/GenBank/DDBJ databases">
        <authorList>
            <person name="Corre E."/>
            <person name="Pelletier E."/>
            <person name="Niang G."/>
            <person name="Scheremetjew M."/>
            <person name="Finn R."/>
            <person name="Kale V."/>
            <person name="Holt S."/>
            <person name="Cochrane G."/>
            <person name="Meng A."/>
            <person name="Brown T."/>
            <person name="Cohen L."/>
        </authorList>
    </citation>
    <scope>NUCLEOTIDE SEQUENCE</scope>
    <source>
        <strain evidence="15">CCMP 769</strain>
    </source>
</reference>
<evidence type="ECO:0000256" key="11">
    <source>
        <dbReference type="ARBA" id="ARBA00047445"/>
    </source>
</evidence>
<accession>A0A7S3EJ69</accession>
<dbReference type="InterPro" id="IPR013785">
    <property type="entry name" value="Aldolase_TIM"/>
</dbReference>
<evidence type="ECO:0000256" key="4">
    <source>
        <dbReference type="ARBA" id="ARBA00011218"/>
    </source>
</evidence>
<dbReference type="InterPro" id="IPR022412">
    <property type="entry name" value="Quinolinate_PRibosylTrfase_N"/>
</dbReference>
<evidence type="ECO:0000256" key="3">
    <source>
        <dbReference type="ARBA" id="ARBA00009400"/>
    </source>
</evidence>
<dbReference type="GO" id="GO:0004514">
    <property type="term" value="F:nicotinate-nucleotide diphosphorylase (carboxylating) activity"/>
    <property type="evidence" value="ECO:0007669"/>
    <property type="project" value="UniProtKB-EC"/>
</dbReference>
<dbReference type="GO" id="GO:0005737">
    <property type="term" value="C:cytoplasm"/>
    <property type="evidence" value="ECO:0007669"/>
    <property type="project" value="TreeGrafter"/>
</dbReference>
<keyword evidence="9 12" id="KW-0808">Transferase</keyword>
<dbReference type="EMBL" id="HBHW01029997">
    <property type="protein sequence ID" value="CAE0055160.1"/>
    <property type="molecule type" value="Transcribed_RNA"/>
</dbReference>
<comment type="subunit">
    <text evidence="4 12">Hexamer formed by 3 homodimers.</text>
</comment>
<comment type="function">
    <text evidence="1 12">Involved in the catabolism of quinolinic acid (QA).</text>
</comment>
<protein>
    <recommendedName>
        <fullName evidence="6 12">Nicotinate-nucleotide pyrophosphorylase [carboxylating]</fullName>
        <ecNumber evidence="5 12">2.4.2.19</ecNumber>
    </recommendedName>
    <alternativeName>
        <fullName evidence="10 12">Quinolinate phosphoribosyltransferase [decarboxylating]</fullName>
    </alternativeName>
</protein>
<evidence type="ECO:0000259" key="14">
    <source>
        <dbReference type="Pfam" id="PF02749"/>
    </source>
</evidence>
<evidence type="ECO:0000256" key="5">
    <source>
        <dbReference type="ARBA" id="ARBA00011944"/>
    </source>
</evidence>
<evidence type="ECO:0000256" key="10">
    <source>
        <dbReference type="ARBA" id="ARBA00033102"/>
    </source>
</evidence>
<name>A0A7S3EJ69_9RHOD</name>
<evidence type="ECO:0000256" key="7">
    <source>
        <dbReference type="ARBA" id="ARBA00022642"/>
    </source>
</evidence>
<dbReference type="Gene3D" id="3.20.20.70">
    <property type="entry name" value="Aldolase class I"/>
    <property type="match status" value="1"/>
</dbReference>
<dbReference type="InterPro" id="IPR027277">
    <property type="entry name" value="NadC/ModD"/>
</dbReference>
<dbReference type="CDD" id="cd01572">
    <property type="entry name" value="QPRTase"/>
    <property type="match status" value="1"/>
</dbReference>
<dbReference type="FunFam" id="3.20.20.70:FF:000090">
    <property type="entry name" value="Nicotinate-nucleotide pyrophosphorylase [carboxylating]"/>
    <property type="match status" value="1"/>
</dbReference>
<dbReference type="PANTHER" id="PTHR32179:SF3">
    <property type="entry name" value="NICOTINATE-NUCLEOTIDE PYROPHOSPHORYLASE [CARBOXYLATING]"/>
    <property type="match status" value="1"/>
</dbReference>
<evidence type="ECO:0000259" key="13">
    <source>
        <dbReference type="Pfam" id="PF01729"/>
    </source>
</evidence>
<sequence length="295" mass="31149">MAELAGLLEPSALSAQVRGWLKEDVPSFDYGGAVVGDGIETAVLYAKSKGILAGKPFFQAVFDELNCEIEWRAGASDGQDLVGPLPIPLAEVKGPVRKILLGERLALNALARCSGIATRSSGLVNIAKQTGWKGIIAGTRKTTPGFRLVEKYGLLAGNADTHRMDLSSMVMLKDNHIVSCGSIRKAVEKAKTVAGFAVKIEVECSSVEDAKEAVEAGADVVMLDNFEPEALRVAAQELRKWALPGGHTFLIEASGGLSEASLADYCVPGVDILSLSIMQGAPAVDFSLKIPRKTA</sequence>
<evidence type="ECO:0000313" key="15">
    <source>
        <dbReference type="EMBL" id="CAE0055160.1"/>
    </source>
</evidence>
<comment type="pathway">
    <text evidence="2 12">Cofactor biosynthesis; NAD(+) biosynthesis; nicotinate D-ribonucleotide from quinolinate: step 1/1.</text>
</comment>
<dbReference type="InterPro" id="IPR037128">
    <property type="entry name" value="Quinolinate_PRibosylTase_N_sf"/>
</dbReference>
<dbReference type="GO" id="GO:0009435">
    <property type="term" value="P:NAD+ biosynthetic process"/>
    <property type="evidence" value="ECO:0007669"/>
    <property type="project" value="UniProtKB-UniPathway"/>
</dbReference>
<dbReference type="Gene3D" id="3.90.1170.20">
    <property type="entry name" value="Quinolinate phosphoribosyl transferase, N-terminal domain"/>
    <property type="match status" value="1"/>
</dbReference>
<dbReference type="InterPro" id="IPR036068">
    <property type="entry name" value="Nicotinate_pribotase-like_C"/>
</dbReference>
<evidence type="ECO:0000256" key="2">
    <source>
        <dbReference type="ARBA" id="ARBA00004893"/>
    </source>
</evidence>
<evidence type="ECO:0000256" key="1">
    <source>
        <dbReference type="ARBA" id="ARBA00003237"/>
    </source>
</evidence>
<proteinExistence type="inferred from homology"/>
<dbReference type="PANTHER" id="PTHR32179">
    <property type="entry name" value="NICOTINATE-NUCLEOTIDE PYROPHOSPHORYLASE [CARBOXYLATING]"/>
    <property type="match status" value="1"/>
</dbReference>
<evidence type="ECO:0000256" key="6">
    <source>
        <dbReference type="ARBA" id="ARBA00020990"/>
    </source>
</evidence>
<dbReference type="GO" id="GO:0034213">
    <property type="term" value="P:quinolinate catabolic process"/>
    <property type="evidence" value="ECO:0007669"/>
    <property type="project" value="TreeGrafter"/>
</dbReference>
<dbReference type="Pfam" id="PF02749">
    <property type="entry name" value="QRPTase_N"/>
    <property type="match status" value="1"/>
</dbReference>
<dbReference type="UniPathway" id="UPA00253">
    <property type="reaction ID" value="UER00331"/>
</dbReference>
<keyword evidence="8 12" id="KW-0328">Glycosyltransferase</keyword>
<dbReference type="SUPFAM" id="SSF54675">
    <property type="entry name" value="Nicotinate/Quinolinate PRTase N-terminal domain-like"/>
    <property type="match status" value="1"/>
</dbReference>
<feature type="domain" description="Quinolinate phosphoribosyl transferase C-terminal" evidence="13">
    <location>
        <begin position="116"/>
        <end position="289"/>
    </location>
</feature>
<dbReference type="EC" id="2.4.2.19" evidence="5 12"/>
<dbReference type="InterPro" id="IPR002638">
    <property type="entry name" value="Quinolinate_PRibosylTrfase_C"/>
</dbReference>
<dbReference type="InterPro" id="IPR004393">
    <property type="entry name" value="NadC"/>
</dbReference>
<comment type="similarity">
    <text evidence="3 12">Belongs to the NadC/ModD family.</text>
</comment>
<gene>
    <name evidence="15" type="ORF">RMAR00112_LOCUS23190</name>
</gene>
<keyword evidence="7 12" id="KW-0662">Pyridine nucleotide biosynthesis</keyword>
<evidence type="ECO:0000256" key="9">
    <source>
        <dbReference type="ARBA" id="ARBA00022679"/>
    </source>
</evidence>
<feature type="domain" description="Quinolinate phosphoribosyl transferase N-terminal" evidence="14">
    <location>
        <begin position="41"/>
        <end position="114"/>
    </location>
</feature>
<evidence type="ECO:0000256" key="8">
    <source>
        <dbReference type="ARBA" id="ARBA00022676"/>
    </source>
</evidence>
<dbReference type="NCBIfam" id="TIGR00078">
    <property type="entry name" value="nadC"/>
    <property type="match status" value="1"/>
</dbReference>
<evidence type="ECO:0000256" key="12">
    <source>
        <dbReference type="PIRNR" id="PIRNR006250"/>
    </source>
</evidence>